<sequence length="332" mass="37871">MVLLPKDSAKLINSYSTHVTVAKEGIDKLGQKILQETINGKLSFNNISQNTIHPRAKDPWAVDWIFVVDSLNFCFWDIEHKKRHWKVDGQSGYFALGAAINRAIKEGVDILNPAFYATINEEQLGSVLRGDTSVSIPLLKERVKCLQESGTVLKEKYGGSFLNCIKLAEGSALKLLEIIINSFEHFRDECQYKGHSVSFYKRAQILVADVWTCHQGEGVGSFRDIDELTMFADYRVPQVLVLFGVLSYSPELMDILKKEDVLKYGSEMEVEIRGCSIHAVELLKEYVNANLPADKKINSVLIDHFLWDYRRAHQREIAKNDIQHHKCICIYY</sequence>
<dbReference type="Pfam" id="PF10343">
    <property type="entry name" value="Q_salvage"/>
    <property type="match status" value="1"/>
</dbReference>
<dbReference type="PANTHER" id="PTHR21314:SF0">
    <property type="entry name" value="QUEUOSINE 5'-PHOSPHATE N-GLYCOSYLASE_HYDROLASE"/>
    <property type="match status" value="1"/>
</dbReference>
<evidence type="ECO:0000313" key="7">
    <source>
        <dbReference type="Proteomes" id="UP000192223"/>
    </source>
</evidence>
<comment type="function">
    <text evidence="6">Catalyzes the hydrolysis of queuosine 5'-phosphate, releasing the nucleobase queuine (q). Is required for salvage of queuine from exogenous queuosine (Q) that is imported and then converted to queuosine 5'-phosphate intracellularly.</text>
</comment>
<proteinExistence type="inferred from homology"/>
<dbReference type="RefSeq" id="XP_018334182.1">
    <property type="nucleotide sequence ID" value="XM_018478680.1"/>
</dbReference>
<name>A0A1W4XN24_AGRPL</name>
<evidence type="ECO:0000256" key="5">
    <source>
        <dbReference type="ARBA" id="ARBA00048204"/>
    </source>
</evidence>
<organism evidence="7 8">
    <name type="scientific">Agrilus planipennis</name>
    <name type="common">Emerald ash borer</name>
    <name type="synonym">Agrilus marcopoli</name>
    <dbReference type="NCBI Taxonomy" id="224129"/>
    <lineage>
        <taxon>Eukaryota</taxon>
        <taxon>Metazoa</taxon>
        <taxon>Ecdysozoa</taxon>
        <taxon>Arthropoda</taxon>
        <taxon>Hexapoda</taxon>
        <taxon>Insecta</taxon>
        <taxon>Pterygota</taxon>
        <taxon>Neoptera</taxon>
        <taxon>Endopterygota</taxon>
        <taxon>Coleoptera</taxon>
        <taxon>Polyphaga</taxon>
        <taxon>Elateriformia</taxon>
        <taxon>Buprestoidea</taxon>
        <taxon>Buprestidae</taxon>
        <taxon>Agrilinae</taxon>
        <taxon>Agrilus</taxon>
    </lineage>
</organism>
<accession>A0A1W4XN24</accession>
<dbReference type="GeneID" id="108743202"/>
<evidence type="ECO:0000256" key="1">
    <source>
        <dbReference type="ARBA" id="ARBA00022801"/>
    </source>
</evidence>
<keyword evidence="7" id="KW-1185">Reference proteome</keyword>
<evidence type="ECO:0000256" key="4">
    <source>
        <dbReference type="ARBA" id="ARBA00035393"/>
    </source>
</evidence>
<protein>
    <recommendedName>
        <fullName evidence="3 6">Queuosine 5'-phosphate N-glycosylase/hydrolase</fullName>
        <ecNumber evidence="6">3.2.2.-</ecNumber>
    </recommendedName>
    <alternativeName>
        <fullName evidence="4 6">Queuosine-nucleotide N-glycosylase/hydrolase</fullName>
    </alternativeName>
</protein>
<dbReference type="STRING" id="224129.A0A1W4XN24"/>
<reference evidence="8" key="1">
    <citation type="submission" date="2025-08" db="UniProtKB">
        <authorList>
            <consortium name="RefSeq"/>
        </authorList>
    </citation>
    <scope>IDENTIFICATION</scope>
    <source>
        <tissue evidence="8">Entire body</tissue>
    </source>
</reference>
<evidence type="ECO:0000256" key="2">
    <source>
        <dbReference type="ARBA" id="ARBA00035119"/>
    </source>
</evidence>
<dbReference type="GO" id="GO:0016787">
    <property type="term" value="F:hydrolase activity"/>
    <property type="evidence" value="ECO:0007669"/>
    <property type="project" value="UniProtKB-KW"/>
</dbReference>
<dbReference type="PANTHER" id="PTHR21314">
    <property type="entry name" value="QUEUOSINE 5'-PHOSPHATE N-GLYCOSYLASE_HYDROLASE-RELATED"/>
    <property type="match status" value="1"/>
</dbReference>
<evidence type="ECO:0000256" key="3">
    <source>
        <dbReference type="ARBA" id="ARBA00035306"/>
    </source>
</evidence>
<dbReference type="KEGG" id="apln:108743202"/>
<dbReference type="AlphaFoldDB" id="A0A1W4XN24"/>
<dbReference type="InterPro" id="IPR019438">
    <property type="entry name" value="Q_salvage"/>
</dbReference>
<evidence type="ECO:0000256" key="6">
    <source>
        <dbReference type="RuleBase" id="RU365002"/>
    </source>
</evidence>
<comment type="catalytic activity">
    <reaction evidence="5 6">
        <text>queuosine 5'-phosphate + H2O = queuine + D-ribose 5-phosphate</text>
        <dbReference type="Rhea" id="RHEA:75387"/>
        <dbReference type="ChEBI" id="CHEBI:15377"/>
        <dbReference type="ChEBI" id="CHEBI:17433"/>
        <dbReference type="ChEBI" id="CHEBI:78346"/>
        <dbReference type="ChEBI" id="CHEBI:194371"/>
    </reaction>
    <physiologicalReaction direction="left-to-right" evidence="5 6">
        <dbReference type="Rhea" id="RHEA:75388"/>
    </physiologicalReaction>
</comment>
<dbReference type="Proteomes" id="UP000192223">
    <property type="component" value="Unplaced"/>
</dbReference>
<dbReference type="FunCoup" id="A0A1W4XN24">
    <property type="interactions" value="733"/>
</dbReference>
<keyword evidence="1 6" id="KW-0378">Hydrolase</keyword>
<dbReference type="OrthoDB" id="416777at2759"/>
<comment type="similarity">
    <text evidence="2 6">Belongs to the QNG1 protein family.</text>
</comment>
<dbReference type="EC" id="3.2.2.-" evidence="6"/>
<dbReference type="GO" id="GO:0006400">
    <property type="term" value="P:tRNA modification"/>
    <property type="evidence" value="ECO:0007669"/>
    <property type="project" value="TreeGrafter"/>
</dbReference>
<gene>
    <name evidence="8" type="primary">LOC108743202</name>
</gene>
<dbReference type="InParanoid" id="A0A1W4XN24"/>
<evidence type="ECO:0000313" key="8">
    <source>
        <dbReference type="RefSeq" id="XP_018334182.1"/>
    </source>
</evidence>